<protein>
    <submittedName>
        <fullName evidence="1">SDR family NAD(P)-dependent oxidoreductase</fullName>
    </submittedName>
</protein>
<name>A0A8T4C8F5_9ARCH</name>
<dbReference type="SUPFAM" id="SSF51735">
    <property type="entry name" value="NAD(P)-binding Rossmann-fold domains"/>
    <property type="match status" value="1"/>
</dbReference>
<dbReference type="Proteomes" id="UP000774699">
    <property type="component" value="Unassembled WGS sequence"/>
</dbReference>
<accession>A0A8T4C8F5</accession>
<dbReference type="EMBL" id="VGJJ01000017">
    <property type="protein sequence ID" value="MBM3282230.1"/>
    <property type="molecule type" value="Genomic_DNA"/>
</dbReference>
<comment type="caution">
    <text evidence="1">The sequence shown here is derived from an EMBL/GenBank/DDBJ whole genome shotgun (WGS) entry which is preliminary data.</text>
</comment>
<dbReference type="Gene3D" id="3.40.50.720">
    <property type="entry name" value="NAD(P)-binding Rossmann-like Domain"/>
    <property type="match status" value="1"/>
</dbReference>
<proteinExistence type="predicted"/>
<dbReference type="InterPro" id="IPR036291">
    <property type="entry name" value="NAD(P)-bd_dom_sf"/>
</dbReference>
<dbReference type="Pfam" id="PF00106">
    <property type="entry name" value="adh_short"/>
    <property type="match status" value="1"/>
</dbReference>
<dbReference type="AlphaFoldDB" id="A0A8T4C8F5"/>
<reference evidence="1" key="1">
    <citation type="submission" date="2019-03" db="EMBL/GenBank/DDBJ databases">
        <title>Lake Tanganyika Metagenome-Assembled Genomes (MAGs).</title>
        <authorList>
            <person name="Tran P."/>
        </authorList>
    </citation>
    <scope>NUCLEOTIDE SEQUENCE</scope>
    <source>
        <strain evidence="1">M_DeepCast_50m_m2_156</strain>
    </source>
</reference>
<evidence type="ECO:0000313" key="2">
    <source>
        <dbReference type="Proteomes" id="UP000774699"/>
    </source>
</evidence>
<gene>
    <name evidence="1" type="ORF">FJY86_02730</name>
</gene>
<evidence type="ECO:0000313" key="1">
    <source>
        <dbReference type="EMBL" id="MBM3282230.1"/>
    </source>
</evidence>
<dbReference type="InterPro" id="IPR002347">
    <property type="entry name" value="SDR_fam"/>
</dbReference>
<sequence>MEKQKILITGASSGIGREIAYHFARDKNHLILTYNKGKEEGMEKIHPK</sequence>
<organism evidence="1 2">
    <name type="scientific">Candidatus Iainarchaeum sp</name>
    <dbReference type="NCBI Taxonomy" id="3101447"/>
    <lineage>
        <taxon>Archaea</taxon>
        <taxon>Candidatus Iainarchaeota</taxon>
        <taxon>Candidatus Iainarchaeia</taxon>
        <taxon>Candidatus Iainarchaeales</taxon>
        <taxon>Candidatus Iainarchaeaceae</taxon>
        <taxon>Candidatus Iainarchaeum</taxon>
    </lineage>
</organism>